<dbReference type="Proteomes" id="UP000229095">
    <property type="component" value="Unassembled WGS sequence"/>
</dbReference>
<evidence type="ECO:0000313" key="5">
    <source>
        <dbReference type="Proteomes" id="UP000229095"/>
    </source>
</evidence>
<dbReference type="Pfam" id="PF13399">
    <property type="entry name" value="LytR_C"/>
    <property type="match status" value="1"/>
</dbReference>
<name>A0A2M9H7G9_9BIFI</name>
<keyword evidence="2" id="KW-0812">Transmembrane</keyword>
<comment type="caution">
    <text evidence="4">The sequence shown here is derived from an EMBL/GenBank/DDBJ whole genome shotgun (WGS) entry which is preliminary data.</text>
</comment>
<feature type="region of interest" description="Disordered" evidence="1">
    <location>
        <begin position="120"/>
        <end position="180"/>
    </location>
</feature>
<evidence type="ECO:0000256" key="2">
    <source>
        <dbReference type="SAM" id="Phobius"/>
    </source>
</evidence>
<feature type="transmembrane region" description="Helical" evidence="2">
    <location>
        <begin position="79"/>
        <end position="100"/>
    </location>
</feature>
<dbReference type="EMBL" id="PEBI01000004">
    <property type="protein sequence ID" value="PJM72764.1"/>
    <property type="molecule type" value="Genomic_DNA"/>
</dbReference>
<feature type="compositionally biased region" description="Polar residues" evidence="1">
    <location>
        <begin position="208"/>
        <end position="223"/>
    </location>
</feature>
<evidence type="ECO:0000256" key="1">
    <source>
        <dbReference type="SAM" id="MobiDB-lite"/>
    </source>
</evidence>
<dbReference type="OrthoDB" id="3242784at2"/>
<keyword evidence="5" id="KW-1185">Reference proteome</keyword>
<accession>A0A2M9H7G9</accession>
<organism evidence="4 5">
    <name type="scientific">Bifidobacterium primatium</name>
    <dbReference type="NCBI Taxonomy" id="2045438"/>
    <lineage>
        <taxon>Bacteria</taxon>
        <taxon>Bacillati</taxon>
        <taxon>Actinomycetota</taxon>
        <taxon>Actinomycetes</taxon>
        <taxon>Bifidobacteriales</taxon>
        <taxon>Bifidobacteriaceae</taxon>
        <taxon>Bifidobacterium</taxon>
    </lineage>
</organism>
<sequence>MPADIGRPLNYDEDRRTSDGGFDHGAGTLWLLKRAVVADARGVRMSDKQHGVYPADEFDNPSQGPVGLHRGPRSLASRALPYVIVLLVAAALAFGVFAWLSHANAGSSSEASQSASTSVSSATSSKSSKSASTKTATKSATKAATTASQTPTATETATPTSTPSTTTPTPTATVNKSTSVTVYNGTRRSGLAASSATTLRNAGYASVSARNPSNRNTLPSTSTVWYSSSEDEATARDIASQLGIAQVTRVDGLGTGVAVVLMQ</sequence>
<dbReference type="AlphaFoldDB" id="A0A2M9H7G9"/>
<dbReference type="Gene3D" id="3.30.70.2390">
    <property type="match status" value="1"/>
</dbReference>
<proteinExistence type="predicted"/>
<feature type="region of interest" description="Disordered" evidence="1">
    <location>
        <begin position="203"/>
        <end position="223"/>
    </location>
</feature>
<evidence type="ECO:0000259" key="3">
    <source>
        <dbReference type="Pfam" id="PF13399"/>
    </source>
</evidence>
<protein>
    <submittedName>
        <fullName evidence="4">Cell wall integrity and stress response protein 1</fullName>
    </submittedName>
</protein>
<evidence type="ECO:0000313" key="4">
    <source>
        <dbReference type="EMBL" id="PJM72764.1"/>
    </source>
</evidence>
<feature type="compositionally biased region" description="Low complexity" evidence="1">
    <location>
        <begin position="120"/>
        <end position="174"/>
    </location>
</feature>
<feature type="domain" description="LytR/CpsA/Psr regulator C-terminal" evidence="3">
    <location>
        <begin position="178"/>
        <end position="261"/>
    </location>
</feature>
<keyword evidence="2" id="KW-1133">Transmembrane helix</keyword>
<reference evidence="4 5" key="1">
    <citation type="submission" date="2017-10" db="EMBL/GenBank/DDBJ databases">
        <title>Draft genome sequences of strains TRE 1, TRE 9, TRE H and TRI 7, isolated from tamarins, belonging to four potential novel Bifidobacterium species.</title>
        <authorList>
            <person name="Mattarelli P."/>
            <person name="Modesto M."/>
            <person name="Puglisi E."/>
            <person name="Morelli L."/>
            <person name="Spezio C."/>
            <person name="Bonetti A."/>
            <person name="Sandri C."/>
        </authorList>
    </citation>
    <scope>NUCLEOTIDE SEQUENCE [LARGE SCALE GENOMIC DNA]</scope>
    <source>
        <strain evidence="5">TRE1</strain>
    </source>
</reference>
<gene>
    <name evidence="4" type="ORF">CS006_09395</name>
</gene>
<keyword evidence="2" id="KW-0472">Membrane</keyword>
<dbReference type="InterPro" id="IPR027381">
    <property type="entry name" value="LytR/CpsA/Psr_C"/>
</dbReference>